<dbReference type="PROSITE" id="PS00455">
    <property type="entry name" value="AMP_BINDING"/>
    <property type="match status" value="1"/>
</dbReference>
<gene>
    <name evidence="3" type="ORF">MTR66_15850</name>
</gene>
<dbReference type="InterPro" id="IPR036736">
    <property type="entry name" value="ACP-like_sf"/>
</dbReference>
<dbReference type="Gene3D" id="1.10.1200.10">
    <property type="entry name" value="ACP-like"/>
    <property type="match status" value="1"/>
</dbReference>
<evidence type="ECO:0000259" key="2">
    <source>
        <dbReference type="PROSITE" id="PS50075"/>
    </source>
</evidence>
<dbReference type="InterPro" id="IPR010071">
    <property type="entry name" value="AA_adenyl_dom"/>
</dbReference>
<dbReference type="CDD" id="cd19534">
    <property type="entry name" value="E_NRPS"/>
    <property type="match status" value="1"/>
</dbReference>
<comment type="caution">
    <text evidence="3">The sequence shown here is derived from an EMBL/GenBank/DDBJ whole genome shotgun (WGS) entry which is preliminary data.</text>
</comment>
<dbReference type="PROSITE" id="PS50075">
    <property type="entry name" value="CARRIER"/>
    <property type="match status" value="1"/>
</dbReference>
<dbReference type="Gene3D" id="3.40.50.980">
    <property type="match status" value="2"/>
</dbReference>
<dbReference type="SUPFAM" id="SSF47336">
    <property type="entry name" value="ACP-like"/>
    <property type="match status" value="1"/>
</dbReference>
<dbReference type="InterPro" id="IPR025110">
    <property type="entry name" value="AMP-bd_C"/>
</dbReference>
<dbReference type="PANTHER" id="PTHR45398:SF1">
    <property type="entry name" value="ENZYME, PUTATIVE (JCVI)-RELATED"/>
    <property type="match status" value="1"/>
</dbReference>
<dbReference type="InterPro" id="IPR001242">
    <property type="entry name" value="Condensation_dom"/>
</dbReference>
<name>A0ABT0BTZ1_9SPHN</name>
<accession>A0ABT0BTZ1</accession>
<dbReference type="InterPro" id="IPR010060">
    <property type="entry name" value="NRPS_synth"/>
</dbReference>
<dbReference type="NCBIfam" id="TIGR01733">
    <property type="entry name" value="AA-adenyl-dom"/>
    <property type="match status" value="1"/>
</dbReference>
<sequence length="1973" mass="214807">MATQAESLLDVAKSFATLPRGKQRAFLQALERQGIPFSRLPVPPRGETDTDKALFAGQEQIWQAVRMHPDSTAYAMPGLFMLTGQLDCTALENALRTIMARHAILRTGYREQNDGNVQALAIPASAFSLPLTDLSDLPDDERTAEAERQVAKWNASAFDLSADLPLRARLLRLESDRHMLLLAIHHLAADGGSIPILMKELEETYRGAVDARAPVLPELPVQYADVMAWQSAWLGAGEEERQLEYWRAKLADAPPPPTLPGTAQPGGAASDEGAERSAVLPPDLSEDLRALAASRGQTLFPVLLSSFFLLCSRLGGQTDLTLGIPVDNRRGSEAENLIGCFVNTAAIRQKTDSSQSFAELIDSVARTVAQALDHSDIGFGRIDDALRAERNSLPLFSMMYDHTPERRLDQIRLPCLVMSPLELPVTTAKFDLAFATSDQADGGILARIAYRTAAYSAAEIDSFLERWTHLLRQVAARPDVPLWQIDARTEAEREILARWGQGPDYGSAAPEPIPVTLARLARENPGAPAVILGDAVLTRGDLDRRAKALSGKLAAQGAGPETRIGVCLERSFDMIVALLAVMRCGGAFVPLDPRDPQARRLAIARKAELAMLIGREGLGDLPALDPAASITVQGSGNNGDMPFVPIHPSSLAYIIHTSGSTGEPKGVMVEHGPLAAHCRATGALYDMDENSRELHFISFAFDGAHERWMTALSHGGAIILRDDDLWSPEKTLATIGEQAATHAGFPPRYLQQVASWAETQDAEPPAVHLYSFGGEAMPRTGLENVLRFLKPGHAINGYGPTETVITPMVWKGSGPAAPASPVVPIGRPVGDRLAHILDHDLNPVPPGIPGELWIGGGGLARGYMDGQTMTAERFVPDPFGAPGKRMYRTGDLARWNEDGQVEFLGRRDHQVKVRGFRIELGDVEAHLASLPGIRDAAAVVDERDGIQRLIGYVAPHTGRTADAAELMADLERTLPRHMVPARLIVLNALPVTGTGKIDRAALPVPDWSSGSTGLAPRNPVESALLDIWRNTLSVNAIGVTDNFFEIGGDSILALQIVARTRAAGYKITPKQVLEGQTVEALARVAEPVEAHAQKTEELPDGPLPLTPIQDWFFTLALANRNRWNQSVFLEVTAPVSFSALQNAMTVLGQTHSAFRLRFRQNTSGQWRQEYSDAADIVCDQRTAETAEAITPMCNEVQAALDIEHGPLMRARLIALPDGAQRLFLAAHHLAVDGVSWRIVLEDLRGLLTAPCQRTMPEPETTPFGRWAIRQAEALPRFLNERPFWQSMLDAPAIPLDHPGAPAVRGDAETLSLVLDEQTTQALLTKAPAAYRTRIDTLLLTALGRAVATHWNLEAVTVHLEGHGREESLFPGIDLSRTTGWFTSVYPVRFAPAGEDWDSAIRHTKEALTGVPHGGLGYGMLRHLPALNEKQHGQGGLPSLSFNYLGQFDNVIDGDWRLAGEDCGPGTDRDAPLGASIAIDGQVTGGKLALHLRYSRLQFEADTLAAMMRRFETCLHDLIAHCVAVTPGQATPCDFPLAGISQQEIDGLPLPAPAIADIVPPSPLQAAMLRHSARRPDSTAYRVQVWASITGLDADRMNAAWVRLAARHDVLRCIPVWHEQERPLLAIAKGTGHTADILDFTGRPDAEEAWARLRENEYRRGFSLGDGSRLCRLTLIQMPSGDWRFLWTWHHALLDGWSMSRVLGELLRLYDGEALPPAGSGPRQVALWRSRQDDEPHQAYWRTQLDKLSGQSLLHKTPKAVQPPDEAGASTGAVEHVMPLEDVQALRALAAKHKVTLNTLVQAALAQVIASETGSDCVAFGVTASGRSADIPGIEDIVDLMVGTMPLVCDVGLSHDKGPWLRGILADNIAMRQHEHAPPPMLQCWTNAESAPFDTLVVFENYPVDEALWHEVRGDIAFSDVGNRGGTSYPLTVIVVPRDTLTFRLEFRRPLFCEARVKAIMAALIDRLSLLAAE</sequence>
<dbReference type="PANTHER" id="PTHR45398">
    <property type="match status" value="1"/>
</dbReference>
<feature type="region of interest" description="Disordered" evidence="1">
    <location>
        <begin position="251"/>
        <end position="277"/>
    </location>
</feature>
<protein>
    <submittedName>
        <fullName evidence="3">Amino acid adenylation domain-containing protein</fullName>
    </submittedName>
</protein>
<organism evidence="3 4">
    <name type="scientific">Novosphingobium beihaiensis</name>
    <dbReference type="NCBI Taxonomy" id="2930389"/>
    <lineage>
        <taxon>Bacteria</taxon>
        <taxon>Pseudomonadati</taxon>
        <taxon>Pseudomonadota</taxon>
        <taxon>Alphaproteobacteria</taxon>
        <taxon>Sphingomonadales</taxon>
        <taxon>Sphingomonadaceae</taxon>
        <taxon>Novosphingobium</taxon>
    </lineage>
</organism>
<evidence type="ECO:0000313" key="4">
    <source>
        <dbReference type="Proteomes" id="UP001202281"/>
    </source>
</evidence>
<evidence type="ECO:0000313" key="3">
    <source>
        <dbReference type="EMBL" id="MCJ2188281.1"/>
    </source>
</evidence>
<dbReference type="Pfam" id="PF00501">
    <property type="entry name" value="AMP-binding"/>
    <property type="match status" value="1"/>
</dbReference>
<reference evidence="3 4" key="1">
    <citation type="submission" date="2022-04" db="EMBL/GenBank/DDBJ databases">
        <title>Identification of a novel bacterium isolated from mangrove sediments.</title>
        <authorList>
            <person name="Pan X."/>
        </authorList>
    </citation>
    <scope>NUCLEOTIDE SEQUENCE [LARGE SCALE GENOMIC DNA]</scope>
    <source>
        <strain evidence="3 4">B2638</strain>
    </source>
</reference>
<dbReference type="InterPro" id="IPR020845">
    <property type="entry name" value="AMP-binding_CS"/>
</dbReference>
<dbReference type="Gene3D" id="2.30.38.10">
    <property type="entry name" value="Luciferase, Domain 3"/>
    <property type="match status" value="1"/>
</dbReference>
<dbReference type="InterPro" id="IPR045851">
    <property type="entry name" value="AMP-bd_C_sf"/>
</dbReference>
<feature type="domain" description="Carrier" evidence="2">
    <location>
        <begin position="1015"/>
        <end position="1089"/>
    </location>
</feature>
<feature type="compositionally biased region" description="Low complexity" evidence="1">
    <location>
        <begin position="260"/>
        <end position="269"/>
    </location>
</feature>
<dbReference type="EMBL" id="JALHLG010000029">
    <property type="protein sequence ID" value="MCJ2188281.1"/>
    <property type="molecule type" value="Genomic_DNA"/>
</dbReference>
<dbReference type="Pfam" id="PF13193">
    <property type="entry name" value="AMP-binding_C"/>
    <property type="match status" value="1"/>
</dbReference>
<dbReference type="InterPro" id="IPR000873">
    <property type="entry name" value="AMP-dep_synth/lig_dom"/>
</dbReference>
<dbReference type="InterPro" id="IPR009081">
    <property type="entry name" value="PP-bd_ACP"/>
</dbReference>
<dbReference type="Pfam" id="PF00550">
    <property type="entry name" value="PP-binding"/>
    <property type="match status" value="1"/>
</dbReference>
<dbReference type="CDD" id="cd19531">
    <property type="entry name" value="LCL_NRPS-like"/>
    <property type="match status" value="1"/>
</dbReference>
<dbReference type="Gene3D" id="3.30.300.30">
    <property type="match status" value="1"/>
</dbReference>
<dbReference type="Gene3D" id="3.30.559.30">
    <property type="entry name" value="Nonribosomal peptide synthetase, condensation domain"/>
    <property type="match status" value="3"/>
</dbReference>
<proteinExistence type="predicted"/>
<dbReference type="SUPFAM" id="SSF52777">
    <property type="entry name" value="CoA-dependent acyltransferases"/>
    <property type="match status" value="6"/>
</dbReference>
<dbReference type="SUPFAM" id="SSF56801">
    <property type="entry name" value="Acetyl-CoA synthetase-like"/>
    <property type="match status" value="1"/>
</dbReference>
<dbReference type="NCBIfam" id="TIGR01720">
    <property type="entry name" value="NRPS-para261"/>
    <property type="match status" value="1"/>
</dbReference>
<dbReference type="Proteomes" id="UP001202281">
    <property type="component" value="Unassembled WGS sequence"/>
</dbReference>
<dbReference type="InterPro" id="IPR023213">
    <property type="entry name" value="CAT-like_dom_sf"/>
</dbReference>
<dbReference type="Pfam" id="PF00668">
    <property type="entry name" value="Condensation"/>
    <property type="match status" value="3"/>
</dbReference>
<dbReference type="RefSeq" id="WP_243922790.1">
    <property type="nucleotide sequence ID" value="NZ_JALHLG010000029.1"/>
</dbReference>
<dbReference type="Gene3D" id="3.30.559.10">
    <property type="entry name" value="Chloramphenicol acetyltransferase-like domain"/>
    <property type="match status" value="3"/>
</dbReference>
<keyword evidence="4" id="KW-1185">Reference proteome</keyword>
<evidence type="ECO:0000256" key="1">
    <source>
        <dbReference type="SAM" id="MobiDB-lite"/>
    </source>
</evidence>